<organism evidence="1 2">
    <name type="scientific">Jatropha curcas</name>
    <name type="common">Barbados nut</name>
    <dbReference type="NCBI Taxonomy" id="180498"/>
    <lineage>
        <taxon>Eukaryota</taxon>
        <taxon>Viridiplantae</taxon>
        <taxon>Streptophyta</taxon>
        <taxon>Embryophyta</taxon>
        <taxon>Tracheophyta</taxon>
        <taxon>Spermatophyta</taxon>
        <taxon>Magnoliopsida</taxon>
        <taxon>eudicotyledons</taxon>
        <taxon>Gunneridae</taxon>
        <taxon>Pentapetalae</taxon>
        <taxon>rosids</taxon>
        <taxon>fabids</taxon>
        <taxon>Malpighiales</taxon>
        <taxon>Euphorbiaceae</taxon>
        <taxon>Crotonoideae</taxon>
        <taxon>Jatropheae</taxon>
        <taxon>Jatropha</taxon>
    </lineage>
</organism>
<evidence type="ECO:0000313" key="1">
    <source>
        <dbReference type="EMBL" id="KDP36984.1"/>
    </source>
</evidence>
<protein>
    <submittedName>
        <fullName evidence="1">Uncharacterized protein</fullName>
    </submittedName>
</protein>
<reference evidence="1 2" key="1">
    <citation type="journal article" date="2014" name="PLoS ONE">
        <title>Global Analysis of Gene Expression Profiles in Physic Nut (Jatropha curcas L.) Seedlings Exposed to Salt Stress.</title>
        <authorList>
            <person name="Zhang L."/>
            <person name="Zhang C."/>
            <person name="Wu P."/>
            <person name="Chen Y."/>
            <person name="Li M."/>
            <person name="Jiang H."/>
            <person name="Wu G."/>
        </authorList>
    </citation>
    <scope>NUCLEOTIDE SEQUENCE [LARGE SCALE GENOMIC DNA]</scope>
    <source>
        <strain evidence="2">cv. GZQX0401</strain>
        <tissue evidence="1">Young leaves</tissue>
    </source>
</reference>
<gene>
    <name evidence="1" type="ORF">JCGZ_08623</name>
</gene>
<keyword evidence="2" id="KW-1185">Reference proteome</keyword>
<name>A0A067KYP6_JATCU</name>
<sequence length="71" mass="7678">MADDIGDETGFSQAQIRAIAQIVAAALAQDRAQNQATPASSNQPAVKERQIPEPVLATGLLWEIVFLLRMM</sequence>
<accession>A0A067KYP6</accession>
<dbReference type="Proteomes" id="UP000027138">
    <property type="component" value="Unassembled WGS sequence"/>
</dbReference>
<proteinExistence type="predicted"/>
<dbReference type="AlphaFoldDB" id="A0A067KYP6"/>
<dbReference type="EMBL" id="KK914416">
    <property type="protein sequence ID" value="KDP36984.1"/>
    <property type="molecule type" value="Genomic_DNA"/>
</dbReference>
<evidence type="ECO:0000313" key="2">
    <source>
        <dbReference type="Proteomes" id="UP000027138"/>
    </source>
</evidence>